<evidence type="ECO:0000313" key="1">
    <source>
        <dbReference type="EMBL" id="TWT72026.1"/>
    </source>
</evidence>
<organism evidence="1 2">
    <name type="scientific">Crateriforma conspicua</name>
    <dbReference type="NCBI Taxonomy" id="2527996"/>
    <lineage>
        <taxon>Bacteria</taxon>
        <taxon>Pseudomonadati</taxon>
        <taxon>Planctomycetota</taxon>
        <taxon>Planctomycetia</taxon>
        <taxon>Planctomycetales</taxon>
        <taxon>Planctomycetaceae</taxon>
        <taxon>Crateriforma</taxon>
    </lineage>
</organism>
<reference evidence="1 2" key="1">
    <citation type="submission" date="2019-02" db="EMBL/GenBank/DDBJ databases">
        <title>Deep-cultivation of Planctomycetes and their phenomic and genomic characterization uncovers novel biology.</title>
        <authorList>
            <person name="Wiegand S."/>
            <person name="Jogler M."/>
            <person name="Boedeker C."/>
            <person name="Pinto D."/>
            <person name="Vollmers J."/>
            <person name="Rivas-Marin E."/>
            <person name="Kohn T."/>
            <person name="Peeters S.H."/>
            <person name="Heuer A."/>
            <person name="Rast P."/>
            <person name="Oberbeckmann S."/>
            <person name="Bunk B."/>
            <person name="Jeske O."/>
            <person name="Meyerdierks A."/>
            <person name="Storesund J.E."/>
            <person name="Kallscheuer N."/>
            <person name="Luecker S."/>
            <person name="Lage O.M."/>
            <person name="Pohl T."/>
            <person name="Merkel B.J."/>
            <person name="Hornburger P."/>
            <person name="Mueller R.-W."/>
            <person name="Bruemmer F."/>
            <person name="Labrenz M."/>
            <person name="Spormann A.M."/>
            <person name="Op Den Camp H."/>
            <person name="Overmann J."/>
            <person name="Amann R."/>
            <person name="Jetten M.S.M."/>
            <person name="Mascher T."/>
            <person name="Medema M.H."/>
            <person name="Devos D.P."/>
            <person name="Kaster A.-K."/>
            <person name="Ovreas L."/>
            <person name="Rohde M."/>
            <person name="Galperin M.Y."/>
            <person name="Jogler C."/>
        </authorList>
    </citation>
    <scope>NUCLEOTIDE SEQUENCE [LARGE SCALE GENOMIC DNA]</scope>
    <source>
        <strain evidence="1 2">Pan14r</strain>
    </source>
</reference>
<comment type="caution">
    <text evidence="1">The sequence shown here is derived from an EMBL/GenBank/DDBJ whole genome shotgun (WGS) entry which is preliminary data.</text>
</comment>
<name>A0A5C5Y8M1_9PLAN</name>
<dbReference type="Proteomes" id="UP000317238">
    <property type="component" value="Unassembled WGS sequence"/>
</dbReference>
<dbReference type="AlphaFoldDB" id="A0A5C5Y8M1"/>
<protein>
    <recommendedName>
        <fullName evidence="3">Cna protein B-type domain protein</fullName>
    </recommendedName>
</protein>
<proteinExistence type="predicted"/>
<gene>
    <name evidence="1" type="ORF">Pan14r_43430</name>
</gene>
<accession>A0A5C5Y8M1</accession>
<dbReference type="SUPFAM" id="SSF49478">
    <property type="entry name" value="Cna protein B-type domain"/>
    <property type="match status" value="1"/>
</dbReference>
<evidence type="ECO:0008006" key="3">
    <source>
        <dbReference type="Google" id="ProtNLM"/>
    </source>
</evidence>
<evidence type="ECO:0000313" key="2">
    <source>
        <dbReference type="Proteomes" id="UP000317238"/>
    </source>
</evidence>
<sequence length="429" mass="44414">MTHAKRTRLMDRFGFGPVVVALGMTVMCGGLTVSAQETLRQKTLVANVVVQDEPMRLPKDNTVAFTSRAPRIQLDVQYLADIGSPSETQLTVVTPNGSTQELTPDGNGNFVLSNPVSGLYAVVAKTATAIASIPFYAKQVGNLDGISNADNTVTVPVIPDGRAVNDRLVEQYVSYTEPKTVDPIRYDYDESDDHGYQVRLSENGRLPGQIIIPSDRPNTRGLLAENNVFLIRNGVRLQSVVSDARGQFALAGLSPGVYGIVAAGPAGYTSFSFEALPTDSFASDNTVDSMQDAGFVAANAAAEPASVLPVVMVPPELVPSVVEAQRRDDLLGADGVFPAEGVGTPVAGSGAAPAGGGFGPGGSYGGGYGGGGGGGFGDLSGLLGLAGLAILADSNIFDSNDNDFNQGQPIQPVPPPISPAVPFTIQSAF</sequence>
<keyword evidence="2" id="KW-1185">Reference proteome</keyword>
<dbReference type="EMBL" id="SJPL01000001">
    <property type="protein sequence ID" value="TWT72026.1"/>
    <property type="molecule type" value="Genomic_DNA"/>
</dbReference>